<comment type="caution">
    <text evidence="2">The sequence shown here is derived from an EMBL/GenBank/DDBJ whole genome shotgun (WGS) entry which is preliminary data.</text>
</comment>
<keyword evidence="1" id="KW-0732">Signal</keyword>
<dbReference type="Pfam" id="PF07642">
    <property type="entry name" value="BBP2"/>
    <property type="match status" value="1"/>
</dbReference>
<dbReference type="Proteomes" id="UP001595878">
    <property type="component" value="Unassembled WGS sequence"/>
</dbReference>
<keyword evidence="3" id="KW-1185">Reference proteome</keyword>
<dbReference type="EMBL" id="JBHSHB010000022">
    <property type="protein sequence ID" value="MFC4690961.1"/>
    <property type="molecule type" value="Genomic_DNA"/>
</dbReference>
<feature type="signal peptide" evidence="1">
    <location>
        <begin position="1"/>
        <end position="19"/>
    </location>
</feature>
<dbReference type="RefSeq" id="WP_380034363.1">
    <property type="nucleotide sequence ID" value="NZ_JBHSHB010000022.1"/>
</dbReference>
<protein>
    <submittedName>
        <fullName evidence="2">Porin</fullName>
    </submittedName>
</protein>
<feature type="chain" id="PRO_5045888663" evidence="1">
    <location>
        <begin position="20"/>
        <end position="347"/>
    </location>
</feature>
<dbReference type="InterPro" id="IPR011486">
    <property type="entry name" value="BBP2"/>
</dbReference>
<name>A0ABV9LBA2_9FLAO</name>
<dbReference type="SUPFAM" id="SSF56935">
    <property type="entry name" value="Porins"/>
    <property type="match status" value="1"/>
</dbReference>
<evidence type="ECO:0000256" key="1">
    <source>
        <dbReference type="SAM" id="SignalP"/>
    </source>
</evidence>
<proteinExistence type="predicted"/>
<accession>A0ABV9LBA2</accession>
<evidence type="ECO:0000313" key="3">
    <source>
        <dbReference type="Proteomes" id="UP001595878"/>
    </source>
</evidence>
<evidence type="ECO:0000313" key="2">
    <source>
        <dbReference type="EMBL" id="MFC4690961.1"/>
    </source>
</evidence>
<reference evidence="3" key="1">
    <citation type="journal article" date="2019" name="Int. J. Syst. Evol. Microbiol.">
        <title>The Global Catalogue of Microorganisms (GCM) 10K type strain sequencing project: providing services to taxonomists for standard genome sequencing and annotation.</title>
        <authorList>
            <consortium name="The Broad Institute Genomics Platform"/>
            <consortium name="The Broad Institute Genome Sequencing Center for Infectious Disease"/>
            <person name="Wu L."/>
            <person name="Ma J."/>
        </authorList>
    </citation>
    <scope>NUCLEOTIDE SEQUENCE [LARGE SCALE GENOMIC DNA]</scope>
    <source>
        <strain evidence="3">CGMCC 4.7427</strain>
    </source>
</reference>
<sequence>MKSICTLLLLTISTTFMFAQEETEDKKKFTVEGSVDVYFRQNISGPNGEDAIAPNTSFANRNGFAIGMANVIGAFESENGKVGAVADLVFGPRGEEAVFLSGPSSNIVNQLYVYWNVSEKVKLTLGNFNTFLGYEVISPIANFNYSTSYMFSYGPFSHTGIKADFTLSEDFSAMLAVLNQTDATEFNFDNNYTLGAQLGYKSTYLNFLYGKQGGNSESTFQVDLTTGYDLSDDFFLGLNATYNDTDGASFYGVALYPQFKTSDAFTLGLRGEYFAEGEGGAGAIGGYDLEGDASVVAVTLTGSYSVGDLTIKPEFRLDSASEDTFLDTDQDPSNSLSSFVIAGIYKF</sequence>
<gene>
    <name evidence="2" type="ORF">ACFO5T_11020</name>
</gene>
<organism evidence="2 3">
    <name type="scientific">Dokdonia genika</name>
    <dbReference type="NCBI Taxonomy" id="308113"/>
    <lineage>
        <taxon>Bacteria</taxon>
        <taxon>Pseudomonadati</taxon>
        <taxon>Bacteroidota</taxon>
        <taxon>Flavobacteriia</taxon>
        <taxon>Flavobacteriales</taxon>
        <taxon>Flavobacteriaceae</taxon>
        <taxon>Dokdonia</taxon>
    </lineage>
</organism>